<proteinExistence type="predicted"/>
<reference evidence="1 2" key="1">
    <citation type="journal article" date="2022" name="DNA Res.">
        <title>Chromosomal-level genome assembly of the orchid tree Bauhinia variegata (Leguminosae; Cercidoideae) supports the allotetraploid origin hypothesis of Bauhinia.</title>
        <authorList>
            <person name="Zhong Y."/>
            <person name="Chen Y."/>
            <person name="Zheng D."/>
            <person name="Pang J."/>
            <person name="Liu Y."/>
            <person name="Luo S."/>
            <person name="Meng S."/>
            <person name="Qian L."/>
            <person name="Wei D."/>
            <person name="Dai S."/>
            <person name="Zhou R."/>
        </authorList>
    </citation>
    <scope>NUCLEOTIDE SEQUENCE [LARGE SCALE GENOMIC DNA]</scope>
    <source>
        <strain evidence="1">BV-YZ2020</strain>
    </source>
</reference>
<gene>
    <name evidence="1" type="ORF">L6164_018128</name>
</gene>
<comment type="caution">
    <text evidence="1">The sequence shown here is derived from an EMBL/GenBank/DDBJ whole genome shotgun (WGS) entry which is preliminary data.</text>
</comment>
<evidence type="ECO:0000313" key="2">
    <source>
        <dbReference type="Proteomes" id="UP000828941"/>
    </source>
</evidence>
<protein>
    <submittedName>
        <fullName evidence="1">Uncharacterized protein</fullName>
    </submittedName>
</protein>
<dbReference type="EMBL" id="CM039432">
    <property type="protein sequence ID" value="KAI4333298.1"/>
    <property type="molecule type" value="Genomic_DNA"/>
</dbReference>
<organism evidence="1 2">
    <name type="scientific">Bauhinia variegata</name>
    <name type="common">Purple orchid tree</name>
    <name type="synonym">Phanera variegata</name>
    <dbReference type="NCBI Taxonomy" id="167791"/>
    <lineage>
        <taxon>Eukaryota</taxon>
        <taxon>Viridiplantae</taxon>
        <taxon>Streptophyta</taxon>
        <taxon>Embryophyta</taxon>
        <taxon>Tracheophyta</taxon>
        <taxon>Spermatophyta</taxon>
        <taxon>Magnoliopsida</taxon>
        <taxon>eudicotyledons</taxon>
        <taxon>Gunneridae</taxon>
        <taxon>Pentapetalae</taxon>
        <taxon>rosids</taxon>
        <taxon>fabids</taxon>
        <taxon>Fabales</taxon>
        <taxon>Fabaceae</taxon>
        <taxon>Cercidoideae</taxon>
        <taxon>Cercideae</taxon>
        <taxon>Bauhiniinae</taxon>
        <taxon>Bauhinia</taxon>
    </lineage>
</organism>
<dbReference type="Proteomes" id="UP000828941">
    <property type="component" value="Chromosome 7"/>
</dbReference>
<name>A0ACB9NA23_BAUVA</name>
<accession>A0ACB9NA23</accession>
<keyword evidence="2" id="KW-1185">Reference proteome</keyword>
<sequence length="75" mass="8149">MFSFAALQSRNNIVELASGDFAFRTGNAYSGVENTWELASVLSASWSNEQAAEKLNRKNLEATLSYSSKSVEVPG</sequence>
<evidence type="ECO:0000313" key="1">
    <source>
        <dbReference type="EMBL" id="KAI4333298.1"/>
    </source>
</evidence>